<evidence type="ECO:0000259" key="3">
    <source>
        <dbReference type="Pfam" id="PF03358"/>
    </source>
</evidence>
<dbReference type="Pfam" id="PF03358">
    <property type="entry name" value="FMN_red"/>
    <property type="match status" value="1"/>
</dbReference>
<name>A0A561CPQ5_9BACI</name>
<dbReference type="GO" id="GO:0005829">
    <property type="term" value="C:cytosol"/>
    <property type="evidence" value="ECO:0007669"/>
    <property type="project" value="TreeGrafter"/>
</dbReference>
<sequence>MCSYEQKDNKKASGLAHPDALREQFKLADGVIICTPEYARGVPGVLKNALDWVVSSGEFENKPVAVISASSRIAQNCEAISKEPGGGNPHAGFRGGLSEAPNGRPFYPEPGANYPSYSISSFMSLKIF</sequence>
<protein>
    <submittedName>
        <fullName evidence="4">NADPH-dependent FMN reductase</fullName>
    </submittedName>
</protein>
<dbReference type="InterPro" id="IPR005025">
    <property type="entry name" value="FMN_Rdtase-like_dom"/>
</dbReference>
<organism evidence="4 5">
    <name type="scientific">Neobacillus bataviensis</name>
    <dbReference type="NCBI Taxonomy" id="220685"/>
    <lineage>
        <taxon>Bacteria</taxon>
        <taxon>Bacillati</taxon>
        <taxon>Bacillota</taxon>
        <taxon>Bacilli</taxon>
        <taxon>Bacillales</taxon>
        <taxon>Bacillaceae</taxon>
        <taxon>Neobacillus</taxon>
    </lineage>
</organism>
<dbReference type="GO" id="GO:0010181">
    <property type="term" value="F:FMN binding"/>
    <property type="evidence" value="ECO:0007669"/>
    <property type="project" value="TreeGrafter"/>
</dbReference>
<dbReference type="SUPFAM" id="SSF52218">
    <property type="entry name" value="Flavoproteins"/>
    <property type="match status" value="1"/>
</dbReference>
<feature type="compositionally biased region" description="Gly residues" evidence="2">
    <location>
        <begin position="84"/>
        <end position="95"/>
    </location>
</feature>
<proteinExistence type="inferred from homology"/>
<gene>
    <name evidence="4" type="ORF">FB550_11633</name>
</gene>
<dbReference type="EMBL" id="VIVN01000016">
    <property type="protein sequence ID" value="TWD93219.1"/>
    <property type="molecule type" value="Genomic_DNA"/>
</dbReference>
<dbReference type="InterPro" id="IPR029039">
    <property type="entry name" value="Flavoprotein-like_sf"/>
</dbReference>
<dbReference type="Gene3D" id="3.40.50.360">
    <property type="match status" value="1"/>
</dbReference>
<comment type="similarity">
    <text evidence="1">Belongs to the azoreductase type 2 family.</text>
</comment>
<evidence type="ECO:0000256" key="1">
    <source>
        <dbReference type="ARBA" id="ARBA00009428"/>
    </source>
</evidence>
<dbReference type="AlphaFoldDB" id="A0A561CPQ5"/>
<dbReference type="InterPro" id="IPR050712">
    <property type="entry name" value="NAD(P)H-dep_reductase"/>
</dbReference>
<dbReference type="PANTHER" id="PTHR30543">
    <property type="entry name" value="CHROMATE REDUCTASE"/>
    <property type="match status" value="1"/>
</dbReference>
<reference evidence="4 5" key="1">
    <citation type="submission" date="2019-06" db="EMBL/GenBank/DDBJ databases">
        <title>Sorghum-associated microbial communities from plants grown in Nebraska, USA.</title>
        <authorList>
            <person name="Schachtman D."/>
        </authorList>
    </citation>
    <scope>NUCLEOTIDE SEQUENCE [LARGE SCALE GENOMIC DNA]</scope>
    <source>
        <strain evidence="4 5">2482</strain>
    </source>
</reference>
<dbReference type="GO" id="GO:0016491">
    <property type="term" value="F:oxidoreductase activity"/>
    <property type="evidence" value="ECO:0007669"/>
    <property type="project" value="InterPro"/>
</dbReference>
<comment type="caution">
    <text evidence="4">The sequence shown here is derived from an EMBL/GenBank/DDBJ whole genome shotgun (WGS) entry which is preliminary data.</text>
</comment>
<dbReference type="PANTHER" id="PTHR30543:SF21">
    <property type="entry name" value="NAD(P)H-DEPENDENT FMN REDUCTASE LOT6"/>
    <property type="match status" value="1"/>
</dbReference>
<feature type="region of interest" description="Disordered" evidence="2">
    <location>
        <begin position="81"/>
        <end position="102"/>
    </location>
</feature>
<dbReference type="Proteomes" id="UP000319671">
    <property type="component" value="Unassembled WGS sequence"/>
</dbReference>
<evidence type="ECO:0000256" key="2">
    <source>
        <dbReference type="SAM" id="MobiDB-lite"/>
    </source>
</evidence>
<feature type="domain" description="NADPH-dependent FMN reductase-like" evidence="3">
    <location>
        <begin position="8"/>
        <end position="73"/>
    </location>
</feature>
<evidence type="ECO:0000313" key="5">
    <source>
        <dbReference type="Proteomes" id="UP000319671"/>
    </source>
</evidence>
<accession>A0A561CPQ5</accession>
<evidence type="ECO:0000313" key="4">
    <source>
        <dbReference type="EMBL" id="TWD93219.1"/>
    </source>
</evidence>
<keyword evidence="5" id="KW-1185">Reference proteome</keyword>